<keyword evidence="4" id="KW-0808">Transferase</keyword>
<keyword evidence="3" id="KW-0597">Phosphoprotein</keyword>
<feature type="domain" description="PAC" evidence="13">
    <location>
        <begin position="100"/>
        <end position="150"/>
    </location>
</feature>
<dbReference type="Gene3D" id="1.10.287.130">
    <property type="match status" value="1"/>
</dbReference>
<evidence type="ECO:0000313" key="15">
    <source>
        <dbReference type="Proteomes" id="UP000266313"/>
    </source>
</evidence>
<evidence type="ECO:0000259" key="11">
    <source>
        <dbReference type="PROSITE" id="PS50109"/>
    </source>
</evidence>
<dbReference type="KEGG" id="mmai:sS8_5213"/>
<keyword evidence="15" id="KW-1185">Reference proteome</keyword>
<dbReference type="RefSeq" id="WP_197716636.1">
    <property type="nucleotide sequence ID" value="NZ_AP017928.1"/>
</dbReference>
<reference evidence="14 15" key="1">
    <citation type="submission" date="2016-12" db="EMBL/GenBank/DDBJ databases">
        <title>Genome sequencing of Methylocaldum marinum.</title>
        <authorList>
            <person name="Takeuchi M."/>
            <person name="Kamagata Y."/>
            <person name="Hiraoka S."/>
            <person name="Oshima K."/>
            <person name="Hattori M."/>
            <person name="Iwasaki W."/>
        </authorList>
    </citation>
    <scope>NUCLEOTIDE SEQUENCE [LARGE SCALE GENOMIC DNA]</scope>
    <source>
        <strain evidence="14 15">S8</strain>
    </source>
</reference>
<dbReference type="GO" id="GO:0005886">
    <property type="term" value="C:plasma membrane"/>
    <property type="evidence" value="ECO:0007669"/>
    <property type="project" value="UniProtKB-ARBA"/>
</dbReference>
<sequence>MRSLPTKGLLTVFWRFTMEFLLEKKNFGLWLESALDGMAITDLEGNILFANPALESLFGYARKELETLSVEDLMPERFRVRHRERRAGYAEHPRSRPMGEDLELFGLRKDGTEFPADISLILLQGDQGPFVLATVHDTSRRKLAEEALADQTVRLRAILETAVDAIVVIDERGLIKDFNPAAERMFGYAGAEIKDRNIACLMPSPFREKHDAYIARYLSTGERRIIGIGREVLGLRRDGTTFPIELAVAETPVGDHRLFTGIIRDVTERRKAQEQQTALLEQLTEKNAELERFIYTASHDLKSPLITIQGFSGMLEQSALRGDFERMRGDIRRIRAAASRMQTLLDDLLELSRIGRLVSPPERICMRALVHEAIELVGERIPGNRLRIEITPDLPDALGDPKRIFEVWLNLIENAVKFMGDQEQPLIQIGTETKQGEIAYFVRDNGIGIEPDYHPKIFGLFERLDPNTEGTGIGLAIVKRIIEVHGGRLWVDSEGAGHGCTFYFSLGNRR</sequence>
<dbReference type="GO" id="GO:0006355">
    <property type="term" value="P:regulation of DNA-templated transcription"/>
    <property type="evidence" value="ECO:0007669"/>
    <property type="project" value="InterPro"/>
</dbReference>
<dbReference type="InterPro" id="IPR004358">
    <property type="entry name" value="Sig_transdc_His_kin-like_C"/>
</dbReference>
<dbReference type="InterPro" id="IPR013767">
    <property type="entry name" value="PAS_fold"/>
</dbReference>
<dbReference type="InterPro" id="IPR005467">
    <property type="entry name" value="His_kinase_dom"/>
</dbReference>
<dbReference type="SMART" id="SM00091">
    <property type="entry name" value="PAS"/>
    <property type="match status" value="2"/>
</dbReference>
<feature type="coiled-coil region" evidence="10">
    <location>
        <begin position="263"/>
        <end position="293"/>
    </location>
</feature>
<keyword evidence="5" id="KW-0547">Nucleotide-binding</keyword>
<dbReference type="PRINTS" id="PR00344">
    <property type="entry name" value="BCTRLSENSOR"/>
</dbReference>
<dbReference type="PANTHER" id="PTHR43304">
    <property type="entry name" value="PHYTOCHROME-LIKE PROTEIN CPH1"/>
    <property type="match status" value="1"/>
</dbReference>
<organism evidence="14 15">
    <name type="scientific">Methylocaldum marinum</name>
    <dbReference type="NCBI Taxonomy" id="1432792"/>
    <lineage>
        <taxon>Bacteria</taxon>
        <taxon>Pseudomonadati</taxon>
        <taxon>Pseudomonadota</taxon>
        <taxon>Gammaproteobacteria</taxon>
        <taxon>Methylococcales</taxon>
        <taxon>Methylococcaceae</taxon>
        <taxon>Methylocaldum</taxon>
    </lineage>
</organism>
<dbReference type="Pfam" id="PF00989">
    <property type="entry name" value="PAS"/>
    <property type="match status" value="1"/>
</dbReference>
<keyword evidence="6" id="KW-0418">Kinase</keyword>
<evidence type="ECO:0000259" key="12">
    <source>
        <dbReference type="PROSITE" id="PS50112"/>
    </source>
</evidence>
<dbReference type="InterPro" id="IPR035965">
    <property type="entry name" value="PAS-like_dom_sf"/>
</dbReference>
<evidence type="ECO:0000256" key="8">
    <source>
        <dbReference type="ARBA" id="ARBA00059827"/>
    </source>
</evidence>
<dbReference type="SMART" id="SM00387">
    <property type="entry name" value="HATPase_c"/>
    <property type="match status" value="1"/>
</dbReference>
<dbReference type="Proteomes" id="UP000266313">
    <property type="component" value="Chromosome"/>
</dbReference>
<evidence type="ECO:0000256" key="2">
    <source>
        <dbReference type="ARBA" id="ARBA00012438"/>
    </source>
</evidence>
<feature type="domain" description="PAC" evidence="13">
    <location>
        <begin position="228"/>
        <end position="278"/>
    </location>
</feature>
<dbReference type="InterPro" id="IPR000014">
    <property type="entry name" value="PAS"/>
</dbReference>
<gene>
    <name evidence="14" type="ORF">sS8_5213</name>
</gene>
<protein>
    <recommendedName>
        <fullName evidence="9">Sensor protein FixL</fullName>
        <ecNumber evidence="2">2.7.13.3</ecNumber>
    </recommendedName>
</protein>
<dbReference type="SMART" id="SM00086">
    <property type="entry name" value="PAC"/>
    <property type="match status" value="2"/>
</dbReference>
<dbReference type="SUPFAM" id="SSF55874">
    <property type="entry name" value="ATPase domain of HSP90 chaperone/DNA topoisomerase II/histidine kinase"/>
    <property type="match status" value="1"/>
</dbReference>
<evidence type="ECO:0000256" key="9">
    <source>
        <dbReference type="ARBA" id="ARBA00070616"/>
    </source>
</evidence>
<evidence type="ECO:0000256" key="4">
    <source>
        <dbReference type="ARBA" id="ARBA00022679"/>
    </source>
</evidence>
<feature type="domain" description="PAS" evidence="12">
    <location>
        <begin position="23"/>
        <end position="65"/>
    </location>
</feature>
<dbReference type="SUPFAM" id="SSF47384">
    <property type="entry name" value="Homodimeric domain of signal transducing histidine kinase"/>
    <property type="match status" value="1"/>
</dbReference>
<dbReference type="GO" id="GO:0005524">
    <property type="term" value="F:ATP binding"/>
    <property type="evidence" value="ECO:0007669"/>
    <property type="project" value="UniProtKB-KW"/>
</dbReference>
<feature type="domain" description="Histidine kinase" evidence="11">
    <location>
        <begin position="296"/>
        <end position="510"/>
    </location>
</feature>
<dbReference type="InterPro" id="IPR001610">
    <property type="entry name" value="PAC"/>
</dbReference>
<comment type="catalytic activity">
    <reaction evidence="1">
        <text>ATP + protein L-histidine = ADP + protein N-phospho-L-histidine.</text>
        <dbReference type="EC" id="2.7.13.3"/>
    </reaction>
</comment>
<dbReference type="EMBL" id="AP017928">
    <property type="protein sequence ID" value="BBA37135.1"/>
    <property type="molecule type" value="Genomic_DNA"/>
</dbReference>
<dbReference type="Pfam" id="PF00512">
    <property type="entry name" value="HisKA"/>
    <property type="match status" value="1"/>
</dbReference>
<comment type="function">
    <text evidence="8">Putative oxygen sensor; modulates the activity of FixJ, a transcriptional activator of nitrogen fixation fixK gene. FixL probably acts as a kinase that phosphorylates FixJ.</text>
</comment>
<dbReference type="EC" id="2.7.13.3" evidence="2"/>
<dbReference type="InterPro" id="IPR036097">
    <property type="entry name" value="HisK_dim/P_sf"/>
</dbReference>
<dbReference type="CDD" id="cd00082">
    <property type="entry name" value="HisKA"/>
    <property type="match status" value="1"/>
</dbReference>
<dbReference type="Pfam" id="PF02518">
    <property type="entry name" value="HATPase_c"/>
    <property type="match status" value="1"/>
</dbReference>
<proteinExistence type="predicted"/>
<evidence type="ECO:0000256" key="3">
    <source>
        <dbReference type="ARBA" id="ARBA00022553"/>
    </source>
</evidence>
<dbReference type="FunFam" id="3.30.565.10:FF:000006">
    <property type="entry name" value="Sensor histidine kinase WalK"/>
    <property type="match status" value="1"/>
</dbReference>
<dbReference type="PROSITE" id="PS50112">
    <property type="entry name" value="PAS"/>
    <property type="match status" value="2"/>
</dbReference>
<dbReference type="Pfam" id="PF13426">
    <property type="entry name" value="PAS_9"/>
    <property type="match status" value="1"/>
</dbReference>
<feature type="domain" description="PAS" evidence="12">
    <location>
        <begin position="151"/>
        <end position="197"/>
    </location>
</feature>
<evidence type="ECO:0000259" key="13">
    <source>
        <dbReference type="PROSITE" id="PS50113"/>
    </source>
</evidence>
<dbReference type="PROSITE" id="PS50109">
    <property type="entry name" value="HIS_KIN"/>
    <property type="match status" value="1"/>
</dbReference>
<dbReference type="NCBIfam" id="TIGR00229">
    <property type="entry name" value="sensory_box"/>
    <property type="match status" value="2"/>
</dbReference>
<keyword evidence="7" id="KW-0067">ATP-binding</keyword>
<name>A0A250KZR9_9GAMM</name>
<evidence type="ECO:0000256" key="6">
    <source>
        <dbReference type="ARBA" id="ARBA00022777"/>
    </source>
</evidence>
<evidence type="ECO:0000256" key="10">
    <source>
        <dbReference type="SAM" id="Coils"/>
    </source>
</evidence>
<evidence type="ECO:0000256" key="1">
    <source>
        <dbReference type="ARBA" id="ARBA00000085"/>
    </source>
</evidence>
<dbReference type="SUPFAM" id="SSF55785">
    <property type="entry name" value="PYP-like sensor domain (PAS domain)"/>
    <property type="match status" value="2"/>
</dbReference>
<dbReference type="GO" id="GO:0000155">
    <property type="term" value="F:phosphorelay sensor kinase activity"/>
    <property type="evidence" value="ECO:0007669"/>
    <property type="project" value="InterPro"/>
</dbReference>
<accession>A0A250KZR9</accession>
<dbReference type="FunFam" id="3.30.450.20:FF:000060">
    <property type="entry name" value="Sensor protein FixL"/>
    <property type="match status" value="1"/>
</dbReference>
<dbReference type="InterPro" id="IPR003594">
    <property type="entry name" value="HATPase_dom"/>
</dbReference>
<evidence type="ECO:0000313" key="14">
    <source>
        <dbReference type="EMBL" id="BBA37135.1"/>
    </source>
</evidence>
<evidence type="ECO:0000256" key="7">
    <source>
        <dbReference type="ARBA" id="ARBA00022840"/>
    </source>
</evidence>
<dbReference type="InterPro" id="IPR003661">
    <property type="entry name" value="HisK_dim/P_dom"/>
</dbReference>
<dbReference type="SMART" id="SM00388">
    <property type="entry name" value="HisKA"/>
    <property type="match status" value="1"/>
</dbReference>
<dbReference type="CDD" id="cd00130">
    <property type="entry name" value="PAS"/>
    <property type="match status" value="2"/>
</dbReference>
<evidence type="ECO:0000256" key="5">
    <source>
        <dbReference type="ARBA" id="ARBA00022741"/>
    </source>
</evidence>
<keyword evidence="10" id="KW-0175">Coiled coil</keyword>
<dbReference type="InterPro" id="IPR052162">
    <property type="entry name" value="Sensor_kinase/Photoreceptor"/>
</dbReference>
<dbReference type="Gene3D" id="3.30.450.20">
    <property type="entry name" value="PAS domain"/>
    <property type="match status" value="2"/>
</dbReference>
<dbReference type="InterPro" id="IPR036890">
    <property type="entry name" value="HATPase_C_sf"/>
</dbReference>
<dbReference type="Gene3D" id="3.30.565.10">
    <property type="entry name" value="Histidine kinase-like ATPase, C-terminal domain"/>
    <property type="match status" value="1"/>
</dbReference>
<dbReference type="AlphaFoldDB" id="A0A250KZR9"/>
<dbReference type="PROSITE" id="PS50113">
    <property type="entry name" value="PAC"/>
    <property type="match status" value="2"/>
</dbReference>
<dbReference type="PANTHER" id="PTHR43304:SF1">
    <property type="entry name" value="PAC DOMAIN-CONTAINING PROTEIN"/>
    <property type="match status" value="1"/>
</dbReference>
<dbReference type="InterPro" id="IPR000700">
    <property type="entry name" value="PAS-assoc_C"/>
</dbReference>